<protein>
    <submittedName>
        <fullName evidence="1">Uncharacterized protein</fullName>
    </submittedName>
</protein>
<name>A0A645AU32_9ZZZZ</name>
<gene>
    <name evidence="1" type="ORF">SDC9_103070</name>
</gene>
<organism evidence="1">
    <name type="scientific">bioreactor metagenome</name>
    <dbReference type="NCBI Taxonomy" id="1076179"/>
    <lineage>
        <taxon>unclassified sequences</taxon>
        <taxon>metagenomes</taxon>
        <taxon>ecological metagenomes</taxon>
    </lineage>
</organism>
<accession>A0A645AU32</accession>
<sequence length="120" mass="13163">MNIQCFATIALAFTDLTWNKNIGQEMHFNFNDTIALTGFATASAHIETKPACFVSTHFGLVGRSKQVANVVEDPRIGSRIGTRSTTNGGLVNINNLIQFFHTEDFIVITGTGFCSIQHIQ</sequence>
<comment type="caution">
    <text evidence="1">The sequence shown here is derived from an EMBL/GenBank/DDBJ whole genome shotgun (WGS) entry which is preliminary data.</text>
</comment>
<reference evidence="1" key="1">
    <citation type="submission" date="2019-08" db="EMBL/GenBank/DDBJ databases">
        <authorList>
            <person name="Kucharzyk K."/>
            <person name="Murdoch R.W."/>
            <person name="Higgins S."/>
            <person name="Loffler F."/>
        </authorList>
    </citation>
    <scope>NUCLEOTIDE SEQUENCE</scope>
</reference>
<dbReference type="AlphaFoldDB" id="A0A645AU32"/>
<proteinExistence type="predicted"/>
<dbReference type="EMBL" id="VSSQ01015669">
    <property type="protein sequence ID" value="MPM56268.1"/>
    <property type="molecule type" value="Genomic_DNA"/>
</dbReference>
<evidence type="ECO:0000313" key="1">
    <source>
        <dbReference type="EMBL" id="MPM56268.1"/>
    </source>
</evidence>